<dbReference type="RefSeq" id="WP_036322443.1">
    <property type="nucleotide sequence ID" value="NZ_BAAAGP010000001.1"/>
</dbReference>
<feature type="region of interest" description="Disordered" evidence="1">
    <location>
        <begin position="85"/>
        <end position="105"/>
    </location>
</feature>
<dbReference type="SUPFAM" id="SSF46785">
    <property type="entry name" value="Winged helix' DNA-binding domain"/>
    <property type="match status" value="1"/>
</dbReference>
<evidence type="ECO:0000259" key="2">
    <source>
        <dbReference type="Pfam" id="PF03551"/>
    </source>
</evidence>
<feature type="domain" description="Transcription regulator PadR N-terminal" evidence="2">
    <location>
        <begin position="15"/>
        <end position="75"/>
    </location>
</feature>
<dbReference type="InterPro" id="IPR036390">
    <property type="entry name" value="WH_DNA-bd_sf"/>
</dbReference>
<protein>
    <recommendedName>
        <fullName evidence="2">Transcription regulator PadR N-terminal domain-containing protein</fullName>
    </recommendedName>
</protein>
<sequence length="105" mass="11653">MKPLSRITSATVDVLDVLLQSQEPRWGLEIIKATGRASGTVYPILDRLERSGWVVSMWEADSERRGPRRRLYQLTGDAVPAARRACGARDAARAPVRRTLPQPGT</sequence>
<comment type="caution">
    <text evidence="3">The sequence shown here is derived from an EMBL/GenBank/DDBJ whole genome shotgun (WGS) entry which is preliminary data.</text>
</comment>
<reference evidence="3 4" key="1">
    <citation type="submission" date="2021-01" db="EMBL/GenBank/DDBJ databases">
        <title>Whole genome shotgun sequence of Microbispora corallina NBRC 16416.</title>
        <authorList>
            <person name="Komaki H."/>
            <person name="Tamura T."/>
        </authorList>
    </citation>
    <scope>NUCLEOTIDE SEQUENCE [LARGE SCALE GENOMIC DNA]</scope>
    <source>
        <strain evidence="3 4">NBRC 16416</strain>
    </source>
</reference>
<dbReference type="Pfam" id="PF03551">
    <property type="entry name" value="PadR"/>
    <property type="match status" value="1"/>
</dbReference>
<keyword evidence="4" id="KW-1185">Reference proteome</keyword>
<evidence type="ECO:0000313" key="4">
    <source>
        <dbReference type="Proteomes" id="UP000603904"/>
    </source>
</evidence>
<evidence type="ECO:0000256" key="1">
    <source>
        <dbReference type="SAM" id="MobiDB-lite"/>
    </source>
</evidence>
<dbReference type="Proteomes" id="UP000603904">
    <property type="component" value="Unassembled WGS sequence"/>
</dbReference>
<organism evidence="3 4">
    <name type="scientific">Microbispora corallina</name>
    <dbReference type="NCBI Taxonomy" id="83302"/>
    <lineage>
        <taxon>Bacteria</taxon>
        <taxon>Bacillati</taxon>
        <taxon>Actinomycetota</taxon>
        <taxon>Actinomycetes</taxon>
        <taxon>Streptosporangiales</taxon>
        <taxon>Streptosporangiaceae</taxon>
        <taxon>Microbispora</taxon>
    </lineage>
</organism>
<evidence type="ECO:0000313" key="3">
    <source>
        <dbReference type="EMBL" id="GIH37744.1"/>
    </source>
</evidence>
<dbReference type="Gene3D" id="1.10.10.10">
    <property type="entry name" value="Winged helix-like DNA-binding domain superfamily/Winged helix DNA-binding domain"/>
    <property type="match status" value="1"/>
</dbReference>
<dbReference type="EMBL" id="BOOC01000002">
    <property type="protein sequence ID" value="GIH37744.1"/>
    <property type="molecule type" value="Genomic_DNA"/>
</dbReference>
<dbReference type="InterPro" id="IPR036388">
    <property type="entry name" value="WH-like_DNA-bd_sf"/>
</dbReference>
<gene>
    <name evidence="3" type="ORF">Mco01_07440</name>
</gene>
<proteinExistence type="predicted"/>
<accession>A0ABQ4FSD5</accession>
<name>A0ABQ4FSD5_9ACTN</name>
<dbReference type="InterPro" id="IPR005149">
    <property type="entry name" value="Tscrpt_reg_PadR_N"/>
</dbReference>